<evidence type="ECO:0000313" key="2">
    <source>
        <dbReference type="Proteomes" id="UP000230886"/>
    </source>
</evidence>
<dbReference type="AlphaFoldDB" id="A0A2A5J235"/>
<dbReference type="Proteomes" id="UP000230886">
    <property type="component" value="Unassembled WGS sequence"/>
</dbReference>
<gene>
    <name evidence="1" type="ORF">CHR55_29785</name>
</gene>
<sequence>MLTTATHKPRAAQCWSFVRGAARRKDPSYGHCITNTRSQIGTMMNAPTPLQLHAGGTAPQLNNPLTAVVRVVNPHHSLGVDHKIITGILTDAGKTITQKAISSSSVSESWRTRVLDIFADLYVDGHRKLPTGGHLWRILWPWFLPAY</sequence>
<dbReference type="EMBL" id="NOVD01000048">
    <property type="protein sequence ID" value="PCK23640.1"/>
    <property type="molecule type" value="Genomic_DNA"/>
</dbReference>
<accession>A0A2A5J235</accession>
<feature type="non-terminal residue" evidence="1">
    <location>
        <position position="147"/>
    </location>
</feature>
<protein>
    <submittedName>
        <fullName evidence="1">Uncharacterized protein</fullName>
    </submittedName>
</protein>
<proteinExistence type="predicted"/>
<organism evidence="1 2">
    <name type="scientific">Rhodococcus qingshengii</name>
    <dbReference type="NCBI Taxonomy" id="334542"/>
    <lineage>
        <taxon>Bacteria</taxon>
        <taxon>Bacillati</taxon>
        <taxon>Actinomycetota</taxon>
        <taxon>Actinomycetes</taxon>
        <taxon>Mycobacteriales</taxon>
        <taxon>Nocardiaceae</taxon>
        <taxon>Rhodococcus</taxon>
        <taxon>Rhodococcus erythropolis group</taxon>
    </lineage>
</organism>
<evidence type="ECO:0000313" key="1">
    <source>
        <dbReference type="EMBL" id="PCK23640.1"/>
    </source>
</evidence>
<reference evidence="1 2" key="1">
    <citation type="submission" date="2017-07" db="EMBL/GenBank/DDBJ databases">
        <title>Draft sequence of Rhodococcus enclensis 23b-28.</title>
        <authorList>
            <person name="Besaury L."/>
            <person name="Sancelme M."/>
            <person name="Amato P."/>
            <person name="Lallement A."/>
            <person name="Delort A.-M."/>
        </authorList>
    </citation>
    <scope>NUCLEOTIDE SEQUENCE [LARGE SCALE GENOMIC DNA]</scope>
    <source>
        <strain evidence="1 2">23b-28</strain>
    </source>
</reference>
<comment type="caution">
    <text evidence="1">The sequence shown here is derived from an EMBL/GenBank/DDBJ whole genome shotgun (WGS) entry which is preliminary data.</text>
</comment>
<name>A0A2A5J235_RHOSG</name>